<gene>
    <name evidence="4" type="ORF">CVIRNUC_004705</name>
</gene>
<dbReference type="InterPro" id="IPR027417">
    <property type="entry name" value="P-loop_NTPase"/>
</dbReference>
<comment type="caution">
    <text evidence="4">The sequence shown here is derived from an EMBL/GenBank/DDBJ whole genome shotgun (WGS) entry which is preliminary data.</text>
</comment>
<dbReference type="Gene3D" id="2.40.50.250">
    <property type="entry name" value="bipa protein"/>
    <property type="match status" value="1"/>
</dbReference>
<name>A0AAV1I5B2_9CHLO</name>
<dbReference type="InterPro" id="IPR048876">
    <property type="entry name" value="BipA_C"/>
</dbReference>
<dbReference type="Proteomes" id="UP001314263">
    <property type="component" value="Unassembled WGS sequence"/>
</dbReference>
<dbReference type="Pfam" id="PF00009">
    <property type="entry name" value="GTP_EFTU"/>
    <property type="match status" value="1"/>
</dbReference>
<dbReference type="InterPro" id="IPR009000">
    <property type="entry name" value="Transl_B-barrel_sf"/>
</dbReference>
<dbReference type="InterPro" id="IPR047042">
    <property type="entry name" value="BipA_II"/>
</dbReference>
<dbReference type="InterPro" id="IPR000640">
    <property type="entry name" value="EFG_V-like"/>
</dbReference>
<evidence type="ECO:0000313" key="4">
    <source>
        <dbReference type="EMBL" id="CAK0779147.1"/>
    </source>
</evidence>
<dbReference type="EMBL" id="CAUYUE010000005">
    <property type="protein sequence ID" value="CAK0779147.1"/>
    <property type="molecule type" value="Genomic_DNA"/>
</dbReference>
<feature type="domain" description="TypA/BipA C-terminal" evidence="3">
    <location>
        <begin position="489"/>
        <end position="597"/>
    </location>
</feature>
<reference evidence="4 5" key="1">
    <citation type="submission" date="2023-10" db="EMBL/GenBank/DDBJ databases">
        <authorList>
            <person name="Maclean D."/>
            <person name="Macfadyen A."/>
        </authorList>
    </citation>
    <scope>NUCLEOTIDE SEQUENCE [LARGE SCALE GENOMIC DNA]</scope>
</reference>
<dbReference type="Gene3D" id="3.30.70.870">
    <property type="entry name" value="Elongation Factor G (Translational Gtpase), domain 3"/>
    <property type="match status" value="1"/>
</dbReference>
<dbReference type="SUPFAM" id="SSF54980">
    <property type="entry name" value="EF-G C-terminal domain-like"/>
    <property type="match status" value="2"/>
</dbReference>
<dbReference type="PANTHER" id="PTHR42908">
    <property type="entry name" value="TRANSLATION ELONGATION FACTOR-RELATED"/>
    <property type="match status" value="1"/>
</dbReference>
<dbReference type="AlphaFoldDB" id="A0AAV1I5B2"/>
<protein>
    <submittedName>
        <fullName evidence="4">Uncharacterized protein</fullName>
    </submittedName>
</protein>
<dbReference type="SUPFAM" id="SSF52540">
    <property type="entry name" value="P-loop containing nucleoside triphosphate hydrolases"/>
    <property type="match status" value="1"/>
</dbReference>
<dbReference type="InterPro" id="IPR000795">
    <property type="entry name" value="T_Tr_GTP-bd_dom"/>
</dbReference>
<keyword evidence="5" id="KW-1185">Reference proteome</keyword>
<dbReference type="SUPFAM" id="SSF50447">
    <property type="entry name" value="Translation proteins"/>
    <property type="match status" value="1"/>
</dbReference>
<dbReference type="FunFam" id="3.30.70.240:FF:000002">
    <property type="entry name" value="GTP-binding protein TypA"/>
    <property type="match status" value="1"/>
</dbReference>
<feature type="domain" description="Elongation factor EFG" evidence="2">
    <location>
        <begin position="401"/>
        <end position="482"/>
    </location>
</feature>
<dbReference type="Gene3D" id="3.30.70.240">
    <property type="match status" value="1"/>
</dbReference>
<dbReference type="Pfam" id="PF21018">
    <property type="entry name" value="BipA_C"/>
    <property type="match status" value="1"/>
</dbReference>
<feature type="domain" description="Tr-type G" evidence="1">
    <location>
        <begin position="83"/>
        <end position="198"/>
    </location>
</feature>
<dbReference type="InterPro" id="IPR035651">
    <property type="entry name" value="BipA_V"/>
</dbReference>
<dbReference type="FunFam" id="2.40.50.250:FF:000001">
    <property type="entry name" value="GTP-binding protein TypA"/>
    <property type="match status" value="1"/>
</dbReference>
<dbReference type="CDD" id="cd03710">
    <property type="entry name" value="BipA_TypA_C"/>
    <property type="match status" value="1"/>
</dbReference>
<evidence type="ECO:0000259" key="2">
    <source>
        <dbReference type="Pfam" id="PF00679"/>
    </source>
</evidence>
<dbReference type="PANTHER" id="PTHR42908:SF8">
    <property type="entry name" value="TR-TYPE G DOMAIN-CONTAINING PROTEIN"/>
    <property type="match status" value="1"/>
</dbReference>
<sequence>MLWTPQDMLILAARSRGKSFIAFGLTVTSISPSALRRRVMADVAAMPVAYLELKEAAGCMSCCRVRRCVLLITACGLLYCRILGMVDGAVLLVDANEGPLQQTKFVVEKALRAGIRPIVVLNKVDRLGATEERCGEVESAIFDLFAHLGATEEQLDFPVLYASARQGWADTALPQAGASPEGLSVEPLLETIVRHVPPPEDRTADAFAMLVAMVEHDSFLGRVATGRVAAGQAKAGDRVRVLHHSGELVEEGRLTKMWKRSGLGRIDLAAIGAGDIVSVTGLAAASIASTIGSPALEAALPPGTIEPPTLSMVFSPNDSPLAGREGQHLTGSKIGERLAQEAATSVSLRIIPVKGGGEAFEVQARGELQLGLLIENMRREGFELSVSPPRVVYKEEGGKRLEPLEEVICEVDDEQMGSVIEGLAQRKAELKEMVPLNVAGKQRLVFEAPSRGLIGFRSAFATLTRGTGILHRAFSRYGPYKGPLDGVRKGVLISMADGKTTLHALGSLEARGTLFTAPATEVYQGMVVGECARESDLEVNPVREKKLTNIRTVNADEKTYLTPPRILTLEDVIGYVAGDELIEVTPKSIRLRKQVLEGNLRKSGKKRAVA</sequence>
<evidence type="ECO:0000259" key="1">
    <source>
        <dbReference type="Pfam" id="PF00009"/>
    </source>
</evidence>
<dbReference type="Pfam" id="PF00679">
    <property type="entry name" value="EFG_C"/>
    <property type="match status" value="1"/>
</dbReference>
<dbReference type="CDD" id="cd03691">
    <property type="entry name" value="BipA_TypA_II"/>
    <property type="match status" value="1"/>
</dbReference>
<proteinExistence type="predicted"/>
<dbReference type="GO" id="GO:0005829">
    <property type="term" value="C:cytosol"/>
    <property type="evidence" value="ECO:0007669"/>
    <property type="project" value="TreeGrafter"/>
</dbReference>
<dbReference type="InterPro" id="IPR035647">
    <property type="entry name" value="EFG_III/V"/>
</dbReference>
<dbReference type="GO" id="GO:0003924">
    <property type="term" value="F:GTPase activity"/>
    <property type="evidence" value="ECO:0007669"/>
    <property type="project" value="InterPro"/>
</dbReference>
<accession>A0AAV1I5B2</accession>
<evidence type="ECO:0000313" key="5">
    <source>
        <dbReference type="Proteomes" id="UP001314263"/>
    </source>
</evidence>
<dbReference type="GO" id="GO:1990904">
    <property type="term" value="C:ribonucleoprotein complex"/>
    <property type="evidence" value="ECO:0007669"/>
    <property type="project" value="TreeGrafter"/>
</dbReference>
<organism evidence="4 5">
    <name type="scientific">Coccomyxa viridis</name>
    <dbReference type="NCBI Taxonomy" id="1274662"/>
    <lineage>
        <taxon>Eukaryota</taxon>
        <taxon>Viridiplantae</taxon>
        <taxon>Chlorophyta</taxon>
        <taxon>core chlorophytes</taxon>
        <taxon>Trebouxiophyceae</taxon>
        <taxon>Trebouxiophyceae incertae sedis</taxon>
        <taxon>Coccomyxaceae</taxon>
        <taxon>Coccomyxa</taxon>
    </lineage>
</organism>
<evidence type="ECO:0000259" key="3">
    <source>
        <dbReference type="Pfam" id="PF21018"/>
    </source>
</evidence>
<dbReference type="GO" id="GO:0005525">
    <property type="term" value="F:GTP binding"/>
    <property type="evidence" value="ECO:0007669"/>
    <property type="project" value="InterPro"/>
</dbReference>
<dbReference type="Gene3D" id="2.40.30.10">
    <property type="entry name" value="Translation factors"/>
    <property type="match status" value="1"/>
</dbReference>
<dbReference type="Gene3D" id="3.40.50.300">
    <property type="entry name" value="P-loop containing nucleotide triphosphate hydrolases"/>
    <property type="match status" value="1"/>
</dbReference>
<dbReference type="InterPro" id="IPR042116">
    <property type="entry name" value="TypA/BipA_C"/>
</dbReference>